<keyword evidence="3" id="KW-0272">Extracellular matrix</keyword>
<dbReference type="GO" id="GO:0007155">
    <property type="term" value="P:cell adhesion"/>
    <property type="evidence" value="ECO:0007669"/>
    <property type="project" value="UniProtKB-KW"/>
</dbReference>
<feature type="domain" description="Spondin" evidence="11">
    <location>
        <begin position="175"/>
        <end position="367"/>
    </location>
</feature>
<reference evidence="13" key="1">
    <citation type="submission" date="2025-08" db="UniProtKB">
        <authorList>
            <consortium name="RefSeq"/>
        </authorList>
    </citation>
    <scope>IDENTIFICATION</scope>
    <source>
        <strain evidence="13">11010-0011.00</strain>
        <tissue evidence="13">Whole body</tissue>
    </source>
</reference>
<protein>
    <recommendedName>
        <fullName evidence="2">Spondin-1</fullName>
    </recommendedName>
    <alternativeName>
        <fullName evidence="6">F-spondin</fullName>
    </alternativeName>
</protein>
<evidence type="ECO:0000313" key="13">
    <source>
        <dbReference type="RefSeq" id="XP_030375549.1"/>
    </source>
</evidence>
<sequence>MWPMFTIIVICLLPNNVLGSCNRIPVHASGERSSVDDNFKILIDGNPTTYIPDHKYNVSLSCPHNLKFISFTLVVEIEDDVLHESDLDRTGHFELFNDADTKFSLGCDNMVENTNSNPKNRIQVSWVAPKLTESGCVLIKAAVLQHRDVWFIDDGFLTKRICPEEIDELNSSTPPLKYCCVCDEAKYEIILERKWARNTHAKHFPGESLHARLGVMIGASHSFNYRYWTYGGRASQGLRALAEHGATRALEQEIRAKAQNGHVRTIIKAPGVSNRLSTGITLANARVDSQHHQISVVSKIDPSPDWIIGVAGLELCLSNCTWVERKELNLYPWDIGTDSGPSYVSADQPQVPPDVIRRITSSHPNDYRSPFFDETGAPMKPLARLYLIRKKLYTKECNFVSPGKPLECATHPWSAWSNCSMLCGPGFTRRVRSYKSPALAANYNCTDVTLEEVHQCQGNNCGKKFEDVDYDRIEGVAAECELTIWSNWSSCSKSCGKGFTTRTRDFRNAHARANCLVGVTLPLMEKMECTGTKCGGTIPGNFYVPDYMNNLPEQQLFEKAIEAGYEGIESTNKYNTNLERPQFETHSSSQAKPFAGNLPKHTSYNDFDLVAPSQYPPTSTIPELVDEFKGLTVSGVDATPYNIVQDYCFAKPFAATRPCMADPLIVRNYWFYDHEDHECKIFTTDNCDENQNRFRTVEACEGTCLYPLTNRELVEDASLTAKDRFNRNQAKASEQQDIADPPSKPALAPLNLTSASTSRVSPT</sequence>
<dbReference type="PROSITE" id="PS50279">
    <property type="entry name" value="BPTI_KUNITZ_2"/>
    <property type="match status" value="1"/>
</dbReference>
<dbReference type="Pfam" id="PF00014">
    <property type="entry name" value="Kunitz_BPTI"/>
    <property type="match status" value="1"/>
</dbReference>
<dbReference type="Gene3D" id="2.60.40.2130">
    <property type="entry name" value="F-spondin domain"/>
    <property type="match status" value="1"/>
</dbReference>
<dbReference type="GO" id="GO:0004867">
    <property type="term" value="F:serine-type endopeptidase inhibitor activity"/>
    <property type="evidence" value="ECO:0007669"/>
    <property type="project" value="InterPro"/>
</dbReference>
<dbReference type="Pfam" id="PF02014">
    <property type="entry name" value="Reeler"/>
    <property type="match status" value="1"/>
</dbReference>
<dbReference type="SMART" id="SM00131">
    <property type="entry name" value="KU"/>
    <property type="match status" value="1"/>
</dbReference>
<evidence type="ECO:0000256" key="4">
    <source>
        <dbReference type="ARBA" id="ARBA00022737"/>
    </source>
</evidence>
<dbReference type="InterPro" id="IPR051418">
    <property type="entry name" value="Spondin/Thrombospondin_T1"/>
</dbReference>
<dbReference type="InterPro" id="IPR000884">
    <property type="entry name" value="TSP1_rpt"/>
</dbReference>
<dbReference type="AlphaFoldDB" id="A0A6J2THQ4"/>
<accession>A0A6J2THQ4</accession>
<dbReference type="SUPFAM" id="SSF82895">
    <property type="entry name" value="TSP-1 type 1 repeat"/>
    <property type="match status" value="2"/>
</dbReference>
<evidence type="ECO:0000259" key="9">
    <source>
        <dbReference type="PROSITE" id="PS50279"/>
    </source>
</evidence>
<evidence type="ECO:0000256" key="1">
    <source>
        <dbReference type="ARBA" id="ARBA00004498"/>
    </source>
</evidence>
<dbReference type="PANTHER" id="PTHR11311:SF16">
    <property type="entry name" value="SPONDIN-1"/>
    <property type="match status" value="1"/>
</dbReference>
<dbReference type="InterPro" id="IPR038678">
    <property type="entry name" value="Spondin_N_sf"/>
</dbReference>
<dbReference type="CDD" id="cd08544">
    <property type="entry name" value="Reeler"/>
    <property type="match status" value="1"/>
</dbReference>
<evidence type="ECO:0000256" key="7">
    <source>
        <dbReference type="SAM" id="MobiDB-lite"/>
    </source>
</evidence>
<dbReference type="InterPro" id="IPR009465">
    <property type="entry name" value="Spondin_N"/>
</dbReference>
<feature type="region of interest" description="Disordered" evidence="7">
    <location>
        <begin position="725"/>
        <end position="763"/>
    </location>
</feature>
<dbReference type="OrthoDB" id="347314at2759"/>
<keyword evidence="5" id="KW-0130">Cell adhesion</keyword>
<dbReference type="PROSITE" id="PS51020">
    <property type="entry name" value="SPONDIN"/>
    <property type="match status" value="1"/>
</dbReference>
<dbReference type="InterPro" id="IPR042307">
    <property type="entry name" value="Reeler_sf"/>
</dbReference>
<gene>
    <name evidence="13" type="primary">LOC115624845</name>
</gene>
<dbReference type="Gene3D" id="4.10.410.10">
    <property type="entry name" value="Pancreatic trypsin inhibitor Kunitz domain"/>
    <property type="match status" value="1"/>
</dbReference>
<feature type="domain" description="BPTI/Kunitz inhibitor" evidence="9">
    <location>
        <begin position="648"/>
        <end position="704"/>
    </location>
</feature>
<dbReference type="NCBIfam" id="NF038123">
    <property type="entry name" value="NF038123_dom"/>
    <property type="match status" value="1"/>
</dbReference>
<dbReference type="SUPFAM" id="SSF57362">
    <property type="entry name" value="BPTI-like"/>
    <property type="match status" value="1"/>
</dbReference>
<dbReference type="InterPro" id="IPR036880">
    <property type="entry name" value="Kunitz_BPTI_sf"/>
</dbReference>
<dbReference type="Pfam" id="PF06468">
    <property type="entry name" value="Spond_N"/>
    <property type="match status" value="1"/>
</dbReference>
<dbReference type="GO" id="GO:0031012">
    <property type="term" value="C:extracellular matrix"/>
    <property type="evidence" value="ECO:0007669"/>
    <property type="project" value="TreeGrafter"/>
</dbReference>
<dbReference type="PROSITE" id="PS50092">
    <property type="entry name" value="TSP1"/>
    <property type="match status" value="2"/>
</dbReference>
<evidence type="ECO:0000256" key="8">
    <source>
        <dbReference type="SAM" id="SignalP"/>
    </source>
</evidence>
<dbReference type="Gene3D" id="2.60.40.4060">
    <property type="entry name" value="Reeler domain"/>
    <property type="match status" value="1"/>
</dbReference>
<dbReference type="FunFam" id="2.60.40.2130:FF:000002">
    <property type="entry name" value="Putative Spondin-1"/>
    <property type="match status" value="1"/>
</dbReference>
<dbReference type="PANTHER" id="PTHR11311">
    <property type="entry name" value="SPONDIN"/>
    <property type="match status" value="1"/>
</dbReference>
<feature type="chain" id="PRO_5026823473" description="Spondin-1" evidence="8">
    <location>
        <begin position="20"/>
        <end position="763"/>
    </location>
</feature>
<dbReference type="FunFam" id="2.60.40.4060:FF:000005">
    <property type="entry name" value="GD10853"/>
    <property type="match status" value="1"/>
</dbReference>
<evidence type="ECO:0000259" key="10">
    <source>
        <dbReference type="PROSITE" id="PS51019"/>
    </source>
</evidence>
<keyword evidence="12" id="KW-1185">Reference proteome</keyword>
<dbReference type="PROSITE" id="PS51019">
    <property type="entry name" value="REELIN"/>
    <property type="match status" value="1"/>
</dbReference>
<dbReference type="InterPro" id="IPR002861">
    <property type="entry name" value="Reeler_dom"/>
</dbReference>
<dbReference type="Gene3D" id="2.20.100.10">
    <property type="entry name" value="Thrombospondin type-1 (TSP1) repeat"/>
    <property type="match status" value="2"/>
</dbReference>
<feature type="signal peptide" evidence="8">
    <location>
        <begin position="1"/>
        <end position="19"/>
    </location>
</feature>
<dbReference type="Proteomes" id="UP000504634">
    <property type="component" value="Unplaced"/>
</dbReference>
<dbReference type="GeneID" id="115624845"/>
<evidence type="ECO:0000256" key="6">
    <source>
        <dbReference type="ARBA" id="ARBA00030964"/>
    </source>
</evidence>
<proteinExistence type="predicted"/>
<comment type="subcellular location">
    <subcellularLocation>
        <location evidence="1">Secreted</location>
        <location evidence="1">Extracellular space</location>
        <location evidence="1">Extracellular matrix</location>
    </subcellularLocation>
</comment>
<evidence type="ECO:0000313" key="12">
    <source>
        <dbReference type="Proteomes" id="UP000504634"/>
    </source>
</evidence>
<evidence type="ECO:0000256" key="2">
    <source>
        <dbReference type="ARBA" id="ARBA00019594"/>
    </source>
</evidence>
<dbReference type="CDD" id="cd00109">
    <property type="entry name" value="Kunitz-type"/>
    <property type="match status" value="1"/>
</dbReference>
<organism evidence="12 13">
    <name type="scientific">Drosophila lebanonensis</name>
    <name type="common">Fruit fly</name>
    <name type="synonym">Scaptodrosophila lebanonensis</name>
    <dbReference type="NCBI Taxonomy" id="7225"/>
    <lineage>
        <taxon>Eukaryota</taxon>
        <taxon>Metazoa</taxon>
        <taxon>Ecdysozoa</taxon>
        <taxon>Arthropoda</taxon>
        <taxon>Hexapoda</taxon>
        <taxon>Insecta</taxon>
        <taxon>Pterygota</taxon>
        <taxon>Neoptera</taxon>
        <taxon>Endopterygota</taxon>
        <taxon>Diptera</taxon>
        <taxon>Brachycera</taxon>
        <taxon>Muscomorpha</taxon>
        <taxon>Ephydroidea</taxon>
        <taxon>Drosophilidae</taxon>
        <taxon>Scaptodrosophila</taxon>
    </lineage>
</organism>
<evidence type="ECO:0000256" key="5">
    <source>
        <dbReference type="ARBA" id="ARBA00022889"/>
    </source>
</evidence>
<keyword evidence="3" id="KW-0964">Secreted</keyword>
<keyword evidence="8" id="KW-0732">Signal</keyword>
<feature type="compositionally biased region" description="Polar residues" evidence="7">
    <location>
        <begin position="751"/>
        <end position="763"/>
    </location>
</feature>
<evidence type="ECO:0000259" key="11">
    <source>
        <dbReference type="PROSITE" id="PS51020"/>
    </source>
</evidence>
<feature type="compositionally biased region" description="Polar residues" evidence="7">
    <location>
        <begin position="727"/>
        <end position="736"/>
    </location>
</feature>
<evidence type="ECO:0000256" key="3">
    <source>
        <dbReference type="ARBA" id="ARBA00022530"/>
    </source>
</evidence>
<keyword evidence="4" id="KW-0677">Repeat</keyword>
<feature type="domain" description="Reelin" evidence="10">
    <location>
        <begin position="6"/>
        <end position="175"/>
    </location>
</feature>
<dbReference type="SMART" id="SM00209">
    <property type="entry name" value="TSP1"/>
    <property type="match status" value="2"/>
</dbReference>
<dbReference type="RefSeq" id="XP_030375549.1">
    <property type="nucleotide sequence ID" value="XM_030519689.1"/>
</dbReference>
<dbReference type="InterPro" id="IPR002223">
    <property type="entry name" value="Kunitz_BPTI"/>
</dbReference>
<dbReference type="InterPro" id="IPR036383">
    <property type="entry name" value="TSP1_rpt_sf"/>
</dbReference>
<name>A0A6J2THQ4_DROLE</name>
<dbReference type="Pfam" id="PF00090">
    <property type="entry name" value="TSP_1"/>
    <property type="match status" value="2"/>
</dbReference>